<evidence type="ECO:0000259" key="6">
    <source>
        <dbReference type="PROSITE" id="PS51194"/>
    </source>
</evidence>
<organism evidence="7 8">
    <name type="scientific">Actinomadura chibensis</name>
    <dbReference type="NCBI Taxonomy" id="392828"/>
    <lineage>
        <taxon>Bacteria</taxon>
        <taxon>Bacillati</taxon>
        <taxon>Actinomycetota</taxon>
        <taxon>Actinomycetes</taxon>
        <taxon>Streptosporangiales</taxon>
        <taxon>Thermomonosporaceae</taxon>
        <taxon>Actinomadura</taxon>
    </lineage>
</organism>
<evidence type="ECO:0000313" key="7">
    <source>
        <dbReference type="EMBL" id="TYB49191.1"/>
    </source>
</evidence>
<dbReference type="SUPFAM" id="SSF52540">
    <property type="entry name" value="P-loop containing nucleoside triphosphate hydrolases"/>
    <property type="match status" value="1"/>
</dbReference>
<dbReference type="Pfam" id="PF04851">
    <property type="entry name" value="ResIII"/>
    <property type="match status" value="1"/>
</dbReference>
<dbReference type="SMART" id="SM00490">
    <property type="entry name" value="HELICc"/>
    <property type="match status" value="1"/>
</dbReference>
<feature type="domain" description="Helicase C-terminal" evidence="6">
    <location>
        <begin position="521"/>
        <end position="697"/>
    </location>
</feature>
<gene>
    <name evidence="7" type="ORF">FXF69_08730</name>
</gene>
<dbReference type="InterPro" id="IPR006935">
    <property type="entry name" value="Helicase/UvrB_N"/>
</dbReference>
<dbReference type="Proteomes" id="UP000323380">
    <property type="component" value="Unassembled WGS sequence"/>
</dbReference>
<evidence type="ECO:0000256" key="3">
    <source>
        <dbReference type="ARBA" id="ARBA00022806"/>
    </source>
</evidence>
<dbReference type="GO" id="GO:0016787">
    <property type="term" value="F:hydrolase activity"/>
    <property type="evidence" value="ECO:0007669"/>
    <property type="project" value="UniProtKB-KW"/>
</dbReference>
<dbReference type="PROSITE" id="PS51194">
    <property type="entry name" value="HELICASE_CTER"/>
    <property type="match status" value="1"/>
</dbReference>
<dbReference type="InterPro" id="IPR027417">
    <property type="entry name" value="P-loop_NTPase"/>
</dbReference>
<proteinExistence type="predicted"/>
<comment type="caution">
    <text evidence="7">The sequence shown here is derived from an EMBL/GenBank/DDBJ whole genome shotgun (WGS) entry which is preliminary data.</text>
</comment>
<dbReference type="CDD" id="cd09179">
    <property type="entry name" value="PLDc_N_DEXD_a"/>
    <property type="match status" value="1"/>
</dbReference>
<evidence type="ECO:0000256" key="1">
    <source>
        <dbReference type="ARBA" id="ARBA00022741"/>
    </source>
</evidence>
<reference evidence="7 8" key="1">
    <citation type="submission" date="2019-08" db="EMBL/GenBank/DDBJ databases">
        <title>Actinomadura sp. nov. CYP1-5 isolated from mountain soil.</title>
        <authorList>
            <person name="Songsumanus A."/>
            <person name="Kuncharoen N."/>
            <person name="Kudo T."/>
            <person name="Yuki M."/>
            <person name="Igarashi Y."/>
            <person name="Tanasupawat S."/>
        </authorList>
    </citation>
    <scope>NUCLEOTIDE SEQUENCE [LARGE SCALE GENOMIC DNA]</scope>
    <source>
        <strain evidence="7 8">JCM 14158</strain>
    </source>
</reference>
<evidence type="ECO:0000313" key="8">
    <source>
        <dbReference type="Proteomes" id="UP000323380"/>
    </source>
</evidence>
<dbReference type="PANTHER" id="PTHR11274:SF0">
    <property type="entry name" value="GENERAL TRANSCRIPTION AND DNA REPAIR FACTOR IIH HELICASE SUBUNIT XPB"/>
    <property type="match status" value="1"/>
</dbReference>
<name>A0A5D0NYT1_9ACTN</name>
<keyword evidence="3 7" id="KW-0347">Helicase</keyword>
<dbReference type="InterPro" id="IPR014001">
    <property type="entry name" value="Helicase_ATP-bd"/>
</dbReference>
<dbReference type="RefSeq" id="WP_067894008.1">
    <property type="nucleotide sequence ID" value="NZ_VSFG01000001.1"/>
</dbReference>
<evidence type="ECO:0000256" key="4">
    <source>
        <dbReference type="ARBA" id="ARBA00022840"/>
    </source>
</evidence>
<dbReference type="GO" id="GO:0003677">
    <property type="term" value="F:DNA binding"/>
    <property type="evidence" value="ECO:0007669"/>
    <property type="project" value="InterPro"/>
</dbReference>
<dbReference type="GO" id="GO:0005524">
    <property type="term" value="F:ATP binding"/>
    <property type="evidence" value="ECO:0007669"/>
    <property type="project" value="UniProtKB-KW"/>
</dbReference>
<dbReference type="PANTHER" id="PTHR11274">
    <property type="entry name" value="RAD25/XP-B DNA REPAIR HELICASE"/>
    <property type="match status" value="1"/>
</dbReference>
<sequence length="708" mass="78760">MSLIEADLNDFYRSDCSDVVTEFYLPALSKANRYDRAVGYFTAGSLTLTARGIDQLIKNGGKIRIIASPNLSPEDIQEISLGYEVREAVIARAIARELEPDRVATFASDATIKRLGYLGSLIASSRLEIKIAFLDHRNNGIGIYHEKLGVIADQKGNEVAFNGSMNETSAAYLDNFESIEVFKSWEPAETSRVRRISKHFSDLWSGKNARITILDFPEAAQRNLQDLARRTTRRSESDTIDSPVKRNRSAAGWATIPEEVKLRDYQKDAVRKWLASGACGMLEMATGTGKTITALAALDQLGRQLRARDGSLVTVIVVPLLDLVEQWAEELIRFGVVPVKCRDSVQNWLGPARNAIAGMKPGRSITFVVTNKTFVSPAFQQLLSSAGDSLLIIADEAHHLGAEHNLMALPEHARWRLALSATPERWFDPVGTEGLHEYFGETLIKLGIKEAIKLGALTRYRYRPVLVPLSDEEAEFYTYLTMRIGALFGQEKRSKFGSSLESAIGQLLSKRAKVLGHAAGKMDALLGEVSKRRDQQFQLVYCAEGDRPRGDGGVGGPRQVDQALSLLGNTMGMRVHTYTSQESKGERRTLLDAFGSGDLEVLVSMRCLDEGVDLPDARIAYILASSSNPRQFIQRRGRILRPAVGKSEAEVLDFIAVPPQDPELFGIERNLFRREMARVVEFSQYAENYGEALSELRELREYYELMDV</sequence>
<accession>A0A5D0NYT1</accession>
<dbReference type="EMBL" id="VSFG01000001">
    <property type="protein sequence ID" value="TYB49191.1"/>
    <property type="molecule type" value="Genomic_DNA"/>
</dbReference>
<dbReference type="GO" id="GO:0004386">
    <property type="term" value="F:helicase activity"/>
    <property type="evidence" value="ECO:0007669"/>
    <property type="project" value="UniProtKB-KW"/>
</dbReference>
<protein>
    <submittedName>
        <fullName evidence="7">DEAD/DEAH box helicase</fullName>
    </submittedName>
</protein>
<keyword evidence="8" id="KW-1185">Reference proteome</keyword>
<dbReference type="Gene3D" id="3.40.50.300">
    <property type="entry name" value="P-loop containing nucleotide triphosphate hydrolases"/>
    <property type="match status" value="2"/>
</dbReference>
<dbReference type="InterPro" id="IPR001650">
    <property type="entry name" value="Helicase_C-like"/>
</dbReference>
<dbReference type="SMART" id="SM00487">
    <property type="entry name" value="DEXDc"/>
    <property type="match status" value="1"/>
</dbReference>
<dbReference type="AlphaFoldDB" id="A0A5D0NYT1"/>
<dbReference type="STRING" id="1220554.GCA_001552135_04351"/>
<dbReference type="PROSITE" id="PS51192">
    <property type="entry name" value="HELICASE_ATP_BIND_1"/>
    <property type="match status" value="1"/>
</dbReference>
<keyword evidence="4" id="KW-0067">ATP-binding</keyword>
<dbReference type="InterPro" id="IPR050615">
    <property type="entry name" value="ATP-dep_DNA_Helicase"/>
</dbReference>
<dbReference type="Pfam" id="PF13091">
    <property type="entry name" value="PLDc_2"/>
    <property type="match status" value="1"/>
</dbReference>
<evidence type="ECO:0000259" key="5">
    <source>
        <dbReference type="PROSITE" id="PS51192"/>
    </source>
</evidence>
<keyword evidence="2" id="KW-0378">Hydrolase</keyword>
<dbReference type="Pfam" id="PF00271">
    <property type="entry name" value="Helicase_C"/>
    <property type="match status" value="1"/>
</dbReference>
<evidence type="ECO:0000256" key="2">
    <source>
        <dbReference type="ARBA" id="ARBA00022801"/>
    </source>
</evidence>
<keyword evidence="1" id="KW-0547">Nucleotide-binding</keyword>
<dbReference type="InterPro" id="IPR025202">
    <property type="entry name" value="PLD-like_dom"/>
</dbReference>
<feature type="domain" description="Helicase ATP-binding" evidence="5">
    <location>
        <begin position="271"/>
        <end position="441"/>
    </location>
</feature>